<dbReference type="InterPro" id="IPR000601">
    <property type="entry name" value="PKD_dom"/>
</dbReference>
<proteinExistence type="predicted"/>
<dbReference type="AlphaFoldDB" id="A0A3D9L554"/>
<dbReference type="Gene3D" id="2.120.10.30">
    <property type="entry name" value="TolB, C-terminal domain"/>
    <property type="match status" value="1"/>
</dbReference>
<keyword evidence="4" id="KW-1185">Reference proteome</keyword>
<dbReference type="PROSITE" id="PS51257">
    <property type="entry name" value="PROKAR_LIPOPROTEIN"/>
    <property type="match status" value="1"/>
</dbReference>
<sequence>MKRVITHLRKLGTLCLALSLALVMSCKEDGETIPDIRVAFSFAPENPEAGQEVTFTNASTGGTEFAWEFGDGGTSTDKNPTYTFEAAGQYSITLMVDGYEELMATKTITVGDPVPVISYSPETVEAGSEVTFTAEVYNPNGETVSLAWDFGAAAEGDDLTDGKSTVQSPVVTFTAEGKVTVSLTATVGSTELTSSTEVDVKGQLAKTLIFSVVDFSGAKGALYTKKLYSGFDKAEEEMNVPTGAHPLTVRVANERVYVFEAGLGIKFSSDEAAKADGKIFSAGLDDPTDYKTHLDFAGGSGDYTTDPFFGDVTSSKIYFGDRRNGVTAIDVTLEDAVYTTADYPYFVKNADLGYYSAWRTDGGPTYGWGALNGTFHVRDNNGSEEFWWAKNSNHKGLWRFQAGDIGQTETVPALGGVLTTEAVRAFAIDETNQKIYFSINKVNSELAIGMYRSDLDGSNIELIDDSKLHSEGGDNELTGITGIAVDAEGGYVYWGYRAPDNADPETNPLEVTGVKRWKIDGSGDVEIFVKDVWVYGLAIDHRKQ</sequence>
<dbReference type="InterPro" id="IPR011042">
    <property type="entry name" value="6-blade_b-propeller_TolB-like"/>
</dbReference>
<evidence type="ECO:0000313" key="4">
    <source>
        <dbReference type="Proteomes" id="UP000256779"/>
    </source>
</evidence>
<keyword evidence="1" id="KW-0732">Signal</keyword>
<dbReference type="Pfam" id="PF00801">
    <property type="entry name" value="PKD"/>
    <property type="match status" value="1"/>
</dbReference>
<dbReference type="InterPro" id="IPR013783">
    <property type="entry name" value="Ig-like_fold"/>
</dbReference>
<feature type="chain" id="PRO_5017598899" evidence="1">
    <location>
        <begin position="27"/>
        <end position="544"/>
    </location>
</feature>
<reference evidence="3 4" key="1">
    <citation type="submission" date="2018-07" db="EMBL/GenBank/DDBJ databases">
        <title>Genomic Encyclopedia of Type Strains, Phase IV (KMG-IV): sequencing the most valuable type-strain genomes for metagenomic binning, comparative biology and taxonomic classification.</title>
        <authorList>
            <person name="Goeker M."/>
        </authorList>
    </citation>
    <scope>NUCLEOTIDE SEQUENCE [LARGE SCALE GENOMIC DNA]</scope>
    <source>
        <strain evidence="3 4">DSM 4134</strain>
    </source>
</reference>
<dbReference type="OrthoDB" id="7012117at2"/>
<gene>
    <name evidence="3" type="ORF">C7460_104185</name>
</gene>
<dbReference type="SMART" id="SM00089">
    <property type="entry name" value="PKD"/>
    <property type="match status" value="2"/>
</dbReference>
<dbReference type="InterPro" id="IPR035986">
    <property type="entry name" value="PKD_dom_sf"/>
</dbReference>
<feature type="domain" description="PKD" evidence="2">
    <location>
        <begin position="113"/>
        <end position="200"/>
    </location>
</feature>
<organism evidence="3 4">
    <name type="scientific">Marinoscillum furvescens DSM 4134</name>
    <dbReference type="NCBI Taxonomy" id="1122208"/>
    <lineage>
        <taxon>Bacteria</taxon>
        <taxon>Pseudomonadati</taxon>
        <taxon>Bacteroidota</taxon>
        <taxon>Cytophagia</taxon>
        <taxon>Cytophagales</taxon>
        <taxon>Reichenbachiellaceae</taxon>
        <taxon>Marinoscillum</taxon>
    </lineage>
</organism>
<dbReference type="CDD" id="cd00146">
    <property type="entry name" value="PKD"/>
    <property type="match status" value="2"/>
</dbReference>
<dbReference type="InterPro" id="IPR022409">
    <property type="entry name" value="PKD/Chitinase_dom"/>
</dbReference>
<dbReference type="Pfam" id="PF18911">
    <property type="entry name" value="PKD_4"/>
    <property type="match status" value="1"/>
</dbReference>
<dbReference type="Proteomes" id="UP000256779">
    <property type="component" value="Unassembled WGS sequence"/>
</dbReference>
<protein>
    <submittedName>
        <fullName evidence="3">PKD repeat protein</fullName>
    </submittedName>
</protein>
<dbReference type="Gene3D" id="2.60.40.10">
    <property type="entry name" value="Immunoglobulins"/>
    <property type="match status" value="2"/>
</dbReference>
<name>A0A3D9L554_MARFU</name>
<evidence type="ECO:0000259" key="2">
    <source>
        <dbReference type="PROSITE" id="PS50093"/>
    </source>
</evidence>
<dbReference type="SUPFAM" id="SSF49299">
    <property type="entry name" value="PKD domain"/>
    <property type="match status" value="2"/>
</dbReference>
<dbReference type="EMBL" id="QREG01000004">
    <property type="protein sequence ID" value="REE01165.1"/>
    <property type="molecule type" value="Genomic_DNA"/>
</dbReference>
<evidence type="ECO:0000256" key="1">
    <source>
        <dbReference type="SAM" id="SignalP"/>
    </source>
</evidence>
<accession>A0A3D9L554</accession>
<feature type="signal peptide" evidence="1">
    <location>
        <begin position="1"/>
        <end position="26"/>
    </location>
</feature>
<comment type="caution">
    <text evidence="3">The sequence shown here is derived from an EMBL/GenBank/DDBJ whole genome shotgun (WGS) entry which is preliminary data.</text>
</comment>
<feature type="domain" description="PKD" evidence="2">
    <location>
        <begin position="65"/>
        <end position="110"/>
    </location>
</feature>
<evidence type="ECO:0000313" key="3">
    <source>
        <dbReference type="EMBL" id="REE01165.1"/>
    </source>
</evidence>
<dbReference type="PROSITE" id="PS50093">
    <property type="entry name" value="PKD"/>
    <property type="match status" value="2"/>
</dbReference>
<dbReference type="SUPFAM" id="SSF63825">
    <property type="entry name" value="YWTD domain"/>
    <property type="match status" value="1"/>
</dbReference>
<dbReference type="RefSeq" id="WP_115867249.1">
    <property type="nucleotide sequence ID" value="NZ_QREG01000004.1"/>
</dbReference>